<evidence type="ECO:0000256" key="1">
    <source>
        <dbReference type="ARBA" id="ARBA00009129"/>
    </source>
</evidence>
<feature type="domain" description="CsbD-like" evidence="2">
    <location>
        <begin position="26"/>
        <end position="75"/>
    </location>
</feature>
<evidence type="ECO:0000313" key="3">
    <source>
        <dbReference type="EMBL" id="EFX40872.1"/>
    </source>
</evidence>
<gene>
    <name evidence="3" type="ORF">HMPREF9180_0526</name>
</gene>
<comment type="caution">
    <text evidence="3">The sequence shown here is derived from an EMBL/GenBank/DDBJ whole genome shotgun (WGS) entry which is preliminary data.</text>
</comment>
<name>E8KAM1_9STRE</name>
<dbReference type="SUPFAM" id="SSF69047">
    <property type="entry name" value="Hypothetical protein YjbJ"/>
    <property type="match status" value="1"/>
</dbReference>
<dbReference type="eggNOG" id="COG3237">
    <property type="taxonomic scope" value="Bacteria"/>
</dbReference>
<evidence type="ECO:0000313" key="4">
    <source>
        <dbReference type="Proteomes" id="UP000010304"/>
    </source>
</evidence>
<dbReference type="HOGENOM" id="CLU_135567_0_0_9"/>
<proteinExistence type="inferred from homology"/>
<dbReference type="AlphaFoldDB" id="E8KAM1"/>
<dbReference type="InterPro" id="IPR036629">
    <property type="entry name" value="YjbJ_sf"/>
</dbReference>
<sequence length="89" mass="9796">MSRNKDILKPIDIFIGKIKGDKYMSVENKFDQAKGSIKEGFGKLTGDSKTQAEGTTEKTVAKLKEVAEEVKETVEGAVNGLKNSFKKED</sequence>
<accession>E8KAM1</accession>
<comment type="similarity">
    <text evidence="1">Belongs to the UPF0337 (CsbD) family.</text>
</comment>
<keyword evidence="4" id="KW-1185">Reference proteome</keyword>
<protein>
    <submittedName>
        <fullName evidence="3">CsbD-like protein</fullName>
    </submittedName>
</protein>
<reference evidence="3 4" key="1">
    <citation type="submission" date="2010-12" db="EMBL/GenBank/DDBJ databases">
        <authorList>
            <person name="Muzny D."/>
            <person name="Qin X."/>
            <person name="Deng J."/>
            <person name="Jiang H."/>
            <person name="Liu Y."/>
            <person name="Qu J."/>
            <person name="Song X.-Z."/>
            <person name="Zhang L."/>
            <person name="Thornton R."/>
            <person name="Coyle M."/>
            <person name="Francisco L."/>
            <person name="Jackson L."/>
            <person name="Javaid M."/>
            <person name="Korchina V."/>
            <person name="Kovar C."/>
            <person name="Mata R."/>
            <person name="Mathew T."/>
            <person name="Ngo R."/>
            <person name="Nguyen L."/>
            <person name="Nguyen N."/>
            <person name="Okwuonu G."/>
            <person name="Ongeri F."/>
            <person name="Pham C."/>
            <person name="Simmons D."/>
            <person name="Wilczek-Boney K."/>
            <person name="Hale W."/>
            <person name="Jakkamsetti A."/>
            <person name="Pham P."/>
            <person name="Ruth R."/>
            <person name="San Lucas F."/>
            <person name="Warren J."/>
            <person name="Zhang J."/>
            <person name="Zhao Z."/>
            <person name="Zhou C."/>
            <person name="Zhu D."/>
            <person name="Lee S."/>
            <person name="Bess C."/>
            <person name="Blankenburg K."/>
            <person name="Forbes L."/>
            <person name="Fu Q."/>
            <person name="Gubbala S."/>
            <person name="Hirani K."/>
            <person name="Jayaseelan J.C."/>
            <person name="Lara F."/>
            <person name="Munidasa M."/>
            <person name="Palculict T."/>
            <person name="Patil S."/>
            <person name="Pu L.-L."/>
            <person name="Saada N."/>
            <person name="Tang L."/>
            <person name="Weissenberger G."/>
            <person name="Zhu Y."/>
            <person name="Hemphill L."/>
            <person name="Shang Y."/>
            <person name="Youmans B."/>
            <person name="Ayvaz T."/>
            <person name="Ross M."/>
            <person name="Santibanez J."/>
            <person name="Aqrawi P."/>
            <person name="Gross S."/>
            <person name="Joshi V."/>
            <person name="Fowler G."/>
            <person name="Nazareth L."/>
            <person name="Reid J."/>
            <person name="Worley K."/>
            <person name="Petrosino J."/>
            <person name="Highlander S."/>
            <person name="Gibbs R."/>
        </authorList>
    </citation>
    <scope>NUCLEOTIDE SEQUENCE [LARGE SCALE GENOMIC DNA]</scope>
    <source>
        <strain evidence="3 4">ATCC 700780</strain>
    </source>
</reference>
<dbReference type="Gene3D" id="1.10.1470.10">
    <property type="entry name" value="YjbJ"/>
    <property type="match status" value="1"/>
</dbReference>
<organism evidence="3 4">
    <name type="scientific">Streptococcus peroris ATCC 700780</name>
    <dbReference type="NCBI Taxonomy" id="888746"/>
    <lineage>
        <taxon>Bacteria</taxon>
        <taxon>Bacillati</taxon>
        <taxon>Bacillota</taxon>
        <taxon>Bacilli</taxon>
        <taxon>Lactobacillales</taxon>
        <taxon>Streptococcaceae</taxon>
        <taxon>Streptococcus</taxon>
    </lineage>
</organism>
<evidence type="ECO:0000259" key="2">
    <source>
        <dbReference type="Pfam" id="PF05532"/>
    </source>
</evidence>
<dbReference type="STRING" id="888746.HMPREF9180_0526"/>
<dbReference type="InterPro" id="IPR008462">
    <property type="entry name" value="CsbD"/>
</dbReference>
<dbReference type="Pfam" id="PF05532">
    <property type="entry name" value="CsbD"/>
    <property type="match status" value="1"/>
</dbReference>
<dbReference type="EMBL" id="AEVF01000005">
    <property type="protein sequence ID" value="EFX40872.1"/>
    <property type="molecule type" value="Genomic_DNA"/>
</dbReference>
<dbReference type="Proteomes" id="UP000010304">
    <property type="component" value="Unassembled WGS sequence"/>
</dbReference>